<dbReference type="AlphaFoldDB" id="A0A1H8VIF6"/>
<dbReference type="InterPro" id="IPR003593">
    <property type="entry name" value="AAA+_ATPase"/>
</dbReference>
<dbReference type="RefSeq" id="WP_092664069.1">
    <property type="nucleotide sequence ID" value="NZ_FOCX01000038.1"/>
</dbReference>
<evidence type="ECO:0000313" key="6">
    <source>
        <dbReference type="EMBL" id="SEP15084.1"/>
    </source>
</evidence>
<evidence type="ECO:0000256" key="2">
    <source>
        <dbReference type="ARBA" id="ARBA00022840"/>
    </source>
</evidence>
<dbReference type="PANTHER" id="PTHR23077:SF171">
    <property type="entry name" value="NUCLEAR VALOSIN-CONTAINING PROTEIN-LIKE"/>
    <property type="match status" value="1"/>
</dbReference>
<sequence length="406" mass="44733">MPDFYAGCVTECLSDTELLVMRRNGNEELVENIVPQETDYESVELGDVVKIEERPSYKDRAIDICSRNGFSSGNIPAVVEDVFDGTALVRTNNGLSTVTRVPGHVSAGETIAVSAAWTYHDRISESPPDIDDLLSESSTSDDDYEWRYDEEIPVTLDDIGGLDHVKRAVREQIIQPLDTENEDLSDTLDITLSRGLLFYGPAGTGKTRTAKAVTNHVDGDLFIVDGPELVSKYYGETERQIRDVFQEAEQAAETSGDPSIVFFDELDSMAPPRGQADETERRIVAQLLSELDGFDERGDIIVIGATNLVDEIDQAILRPGRFDTQLEFSKPEPEAREAILQISLGETPTADDVHLSAIAAETDKFTGADLAAVVEQAKYLALQDGTSSVRMEHLRISAARRKEEQT</sequence>
<dbReference type="EMBL" id="FOCX01000038">
    <property type="protein sequence ID" value="SEP15084.1"/>
    <property type="molecule type" value="Genomic_DNA"/>
</dbReference>
<name>A0A1H8VIF6_9EURY</name>
<evidence type="ECO:0000256" key="3">
    <source>
        <dbReference type="ARBA" id="ARBA00023054"/>
    </source>
</evidence>
<feature type="domain" description="AAA+ ATPase" evidence="5">
    <location>
        <begin position="192"/>
        <end position="332"/>
    </location>
</feature>
<dbReference type="InterPro" id="IPR050168">
    <property type="entry name" value="AAA_ATPase_domain"/>
</dbReference>
<protein>
    <submittedName>
        <fullName evidence="6">Transitional endoplasmic reticulum ATPase</fullName>
    </submittedName>
</protein>
<dbReference type="Gene3D" id="3.40.50.300">
    <property type="entry name" value="P-loop containing nucleotide triphosphate hydrolases"/>
    <property type="match status" value="1"/>
</dbReference>
<dbReference type="Pfam" id="PF17862">
    <property type="entry name" value="AAA_lid_3"/>
    <property type="match status" value="1"/>
</dbReference>
<dbReference type="Gene3D" id="1.10.8.60">
    <property type="match status" value="1"/>
</dbReference>
<keyword evidence="7" id="KW-1185">Reference proteome</keyword>
<dbReference type="SMART" id="SM00382">
    <property type="entry name" value="AAA"/>
    <property type="match status" value="1"/>
</dbReference>
<dbReference type="InterPro" id="IPR027417">
    <property type="entry name" value="P-loop_NTPase"/>
</dbReference>
<evidence type="ECO:0000313" key="7">
    <source>
        <dbReference type="Proteomes" id="UP000198775"/>
    </source>
</evidence>
<accession>A0A1H8VIF6</accession>
<dbReference type="PANTHER" id="PTHR23077">
    <property type="entry name" value="AAA-FAMILY ATPASE"/>
    <property type="match status" value="1"/>
</dbReference>
<dbReference type="InterPro" id="IPR003959">
    <property type="entry name" value="ATPase_AAA_core"/>
</dbReference>
<keyword evidence="3" id="KW-0175">Coiled coil</keyword>
<evidence type="ECO:0000259" key="5">
    <source>
        <dbReference type="SMART" id="SM00382"/>
    </source>
</evidence>
<gene>
    <name evidence="6" type="ORF">SAMN05216388_10387</name>
</gene>
<dbReference type="GO" id="GO:0005524">
    <property type="term" value="F:ATP binding"/>
    <property type="evidence" value="ECO:0007669"/>
    <property type="project" value="UniProtKB-KW"/>
</dbReference>
<dbReference type="SUPFAM" id="SSF52540">
    <property type="entry name" value="P-loop containing nucleoside triphosphate hydrolases"/>
    <property type="match status" value="1"/>
</dbReference>
<dbReference type="Pfam" id="PF00004">
    <property type="entry name" value="AAA"/>
    <property type="match status" value="1"/>
</dbReference>
<proteinExistence type="inferred from homology"/>
<dbReference type="OrthoDB" id="77269at2157"/>
<organism evidence="6 7">
    <name type="scientific">Halorientalis persicus</name>
    <dbReference type="NCBI Taxonomy" id="1367881"/>
    <lineage>
        <taxon>Archaea</taxon>
        <taxon>Methanobacteriati</taxon>
        <taxon>Methanobacteriota</taxon>
        <taxon>Stenosarchaea group</taxon>
        <taxon>Halobacteria</taxon>
        <taxon>Halobacteriales</taxon>
        <taxon>Haloarculaceae</taxon>
        <taxon>Halorientalis</taxon>
    </lineage>
</organism>
<evidence type="ECO:0000256" key="1">
    <source>
        <dbReference type="ARBA" id="ARBA00022741"/>
    </source>
</evidence>
<evidence type="ECO:0000256" key="4">
    <source>
        <dbReference type="RuleBase" id="RU003651"/>
    </source>
</evidence>
<dbReference type="GO" id="GO:0016887">
    <property type="term" value="F:ATP hydrolysis activity"/>
    <property type="evidence" value="ECO:0007669"/>
    <property type="project" value="InterPro"/>
</dbReference>
<dbReference type="FunFam" id="3.40.50.300:FF:001025">
    <property type="entry name" value="ATPase family, AAA domain-containing 2B"/>
    <property type="match status" value="1"/>
</dbReference>
<dbReference type="InterPro" id="IPR041569">
    <property type="entry name" value="AAA_lid_3"/>
</dbReference>
<reference evidence="7" key="1">
    <citation type="submission" date="2016-10" db="EMBL/GenBank/DDBJ databases">
        <authorList>
            <person name="Varghese N."/>
            <person name="Submissions S."/>
        </authorList>
    </citation>
    <scope>NUCLEOTIDE SEQUENCE [LARGE SCALE GENOMIC DNA]</scope>
    <source>
        <strain evidence="7">IBRC-M 10043</strain>
    </source>
</reference>
<dbReference type="Proteomes" id="UP000198775">
    <property type="component" value="Unassembled WGS sequence"/>
</dbReference>
<keyword evidence="1 4" id="KW-0547">Nucleotide-binding</keyword>
<keyword evidence="2 4" id="KW-0067">ATP-binding</keyword>
<dbReference type="InterPro" id="IPR003960">
    <property type="entry name" value="ATPase_AAA_CS"/>
</dbReference>
<comment type="similarity">
    <text evidence="4">Belongs to the AAA ATPase family.</text>
</comment>
<dbReference type="PROSITE" id="PS00674">
    <property type="entry name" value="AAA"/>
    <property type="match status" value="1"/>
</dbReference>